<proteinExistence type="predicted"/>
<dbReference type="InterPro" id="IPR056467">
    <property type="entry name" value="eWH_GTF3C1"/>
</dbReference>
<feature type="domain" description="GTF3C1 extended winged-helix" evidence="1">
    <location>
        <begin position="25"/>
        <end position="117"/>
    </location>
</feature>
<dbReference type="Proteomes" id="UP000824120">
    <property type="component" value="Chromosome 10"/>
</dbReference>
<sequence>MLRQKMHWLLLCQRRSYPRCPCLTLEATSAKREQWILEFLQEEKFLVKSELYRRLQDLEKEKTDTKTLDRCLNKLLQGGHCKLIVVYVPVLTNCNHSCKIQVVLHPSVSSVSAEHIHERF</sequence>
<dbReference type="CDD" id="cd16169">
    <property type="entry name" value="Tau138_eWH"/>
    <property type="match status" value="1"/>
</dbReference>
<evidence type="ECO:0000313" key="3">
    <source>
        <dbReference type="Proteomes" id="UP000824120"/>
    </source>
</evidence>
<dbReference type="Pfam" id="PF24101">
    <property type="entry name" value="WHD_GTF3C1"/>
    <property type="match status" value="1"/>
</dbReference>
<dbReference type="GO" id="GO:0000127">
    <property type="term" value="C:transcription factor TFIIIC complex"/>
    <property type="evidence" value="ECO:0007669"/>
    <property type="project" value="InterPro"/>
</dbReference>
<dbReference type="GO" id="GO:0003677">
    <property type="term" value="F:DNA binding"/>
    <property type="evidence" value="ECO:0007669"/>
    <property type="project" value="InterPro"/>
</dbReference>
<reference evidence="2 3" key="1">
    <citation type="submission" date="2020-09" db="EMBL/GenBank/DDBJ databases">
        <title>De no assembly of potato wild relative species, Solanum commersonii.</title>
        <authorList>
            <person name="Cho K."/>
        </authorList>
    </citation>
    <scope>NUCLEOTIDE SEQUENCE [LARGE SCALE GENOMIC DNA]</scope>
    <source>
        <strain evidence="2">LZ3.2</strain>
        <tissue evidence="2">Leaf</tissue>
    </source>
</reference>
<name>A0A9J5WV13_SOLCO</name>
<keyword evidence="3" id="KW-1185">Reference proteome</keyword>
<dbReference type="InterPro" id="IPR044210">
    <property type="entry name" value="Tfc3-like"/>
</dbReference>
<accession>A0A9J5WV13</accession>
<dbReference type="GO" id="GO:0042791">
    <property type="term" value="P:5S class rRNA transcription by RNA polymerase III"/>
    <property type="evidence" value="ECO:0007669"/>
    <property type="project" value="TreeGrafter"/>
</dbReference>
<dbReference type="PANTHER" id="PTHR15180">
    <property type="entry name" value="GENERAL TRANSCRIPTION FACTOR 3C POLYPEPTIDE 1"/>
    <property type="match status" value="1"/>
</dbReference>
<dbReference type="InterPro" id="IPR035625">
    <property type="entry name" value="Tfc3-like_eWH"/>
</dbReference>
<gene>
    <name evidence="2" type="ORF">H5410_050284</name>
</gene>
<dbReference type="OrthoDB" id="986153at2759"/>
<protein>
    <recommendedName>
        <fullName evidence="1">GTF3C1 extended winged-helix domain-containing protein</fullName>
    </recommendedName>
</protein>
<dbReference type="EMBL" id="JACXVP010000010">
    <property type="protein sequence ID" value="KAG5579657.1"/>
    <property type="molecule type" value="Genomic_DNA"/>
</dbReference>
<organism evidence="2 3">
    <name type="scientific">Solanum commersonii</name>
    <name type="common">Commerson's wild potato</name>
    <name type="synonym">Commerson's nightshade</name>
    <dbReference type="NCBI Taxonomy" id="4109"/>
    <lineage>
        <taxon>Eukaryota</taxon>
        <taxon>Viridiplantae</taxon>
        <taxon>Streptophyta</taxon>
        <taxon>Embryophyta</taxon>
        <taxon>Tracheophyta</taxon>
        <taxon>Spermatophyta</taxon>
        <taxon>Magnoliopsida</taxon>
        <taxon>eudicotyledons</taxon>
        <taxon>Gunneridae</taxon>
        <taxon>Pentapetalae</taxon>
        <taxon>asterids</taxon>
        <taxon>lamiids</taxon>
        <taxon>Solanales</taxon>
        <taxon>Solanaceae</taxon>
        <taxon>Solanoideae</taxon>
        <taxon>Solaneae</taxon>
        <taxon>Solanum</taxon>
    </lineage>
</organism>
<feature type="non-terminal residue" evidence="2">
    <location>
        <position position="120"/>
    </location>
</feature>
<dbReference type="AlphaFoldDB" id="A0A9J5WV13"/>
<evidence type="ECO:0000313" key="2">
    <source>
        <dbReference type="EMBL" id="KAG5579657.1"/>
    </source>
</evidence>
<dbReference type="PANTHER" id="PTHR15180:SF1">
    <property type="entry name" value="GENERAL TRANSCRIPTION FACTOR 3C POLYPEPTIDE 1"/>
    <property type="match status" value="1"/>
</dbReference>
<comment type="caution">
    <text evidence="2">The sequence shown here is derived from an EMBL/GenBank/DDBJ whole genome shotgun (WGS) entry which is preliminary data.</text>
</comment>
<dbReference type="GO" id="GO:0006384">
    <property type="term" value="P:transcription initiation at RNA polymerase III promoter"/>
    <property type="evidence" value="ECO:0007669"/>
    <property type="project" value="InterPro"/>
</dbReference>
<evidence type="ECO:0000259" key="1">
    <source>
        <dbReference type="Pfam" id="PF24101"/>
    </source>
</evidence>